<dbReference type="GeneID" id="87832404"/>
<reference evidence="1" key="1">
    <citation type="journal article" date="2023" name="Mol. Phylogenet. Evol.">
        <title>Genome-scale phylogeny and comparative genomics of the fungal order Sordariales.</title>
        <authorList>
            <person name="Hensen N."/>
            <person name="Bonometti L."/>
            <person name="Westerberg I."/>
            <person name="Brannstrom I.O."/>
            <person name="Guillou S."/>
            <person name="Cros-Aarteil S."/>
            <person name="Calhoun S."/>
            <person name="Haridas S."/>
            <person name="Kuo A."/>
            <person name="Mondo S."/>
            <person name="Pangilinan J."/>
            <person name="Riley R."/>
            <person name="LaButti K."/>
            <person name="Andreopoulos B."/>
            <person name="Lipzen A."/>
            <person name="Chen C."/>
            <person name="Yan M."/>
            <person name="Daum C."/>
            <person name="Ng V."/>
            <person name="Clum A."/>
            <person name="Steindorff A."/>
            <person name="Ohm R.A."/>
            <person name="Martin F."/>
            <person name="Silar P."/>
            <person name="Natvig D.O."/>
            <person name="Lalanne C."/>
            <person name="Gautier V."/>
            <person name="Ament-Velasquez S.L."/>
            <person name="Kruys A."/>
            <person name="Hutchinson M.I."/>
            <person name="Powell A.J."/>
            <person name="Barry K."/>
            <person name="Miller A.N."/>
            <person name="Grigoriev I.V."/>
            <person name="Debuchy R."/>
            <person name="Gladieux P."/>
            <person name="Hiltunen Thoren M."/>
            <person name="Johannesson H."/>
        </authorList>
    </citation>
    <scope>NUCLEOTIDE SEQUENCE</scope>
    <source>
        <strain evidence="1">CBS 731.68</strain>
    </source>
</reference>
<keyword evidence="2" id="KW-1185">Reference proteome</keyword>
<organism evidence="1 2">
    <name type="scientific">Parathielavia appendiculata</name>
    <dbReference type="NCBI Taxonomy" id="2587402"/>
    <lineage>
        <taxon>Eukaryota</taxon>
        <taxon>Fungi</taxon>
        <taxon>Dikarya</taxon>
        <taxon>Ascomycota</taxon>
        <taxon>Pezizomycotina</taxon>
        <taxon>Sordariomycetes</taxon>
        <taxon>Sordariomycetidae</taxon>
        <taxon>Sordariales</taxon>
        <taxon>Chaetomiaceae</taxon>
        <taxon>Parathielavia</taxon>
    </lineage>
</organism>
<name>A0AAN6TZ11_9PEZI</name>
<accession>A0AAN6TZ11</accession>
<dbReference type="RefSeq" id="XP_062647159.1">
    <property type="nucleotide sequence ID" value="XM_062795636.1"/>
</dbReference>
<comment type="caution">
    <text evidence="1">The sequence shown here is derived from an EMBL/GenBank/DDBJ whole genome shotgun (WGS) entry which is preliminary data.</text>
</comment>
<dbReference type="Proteomes" id="UP001302602">
    <property type="component" value="Unassembled WGS sequence"/>
</dbReference>
<gene>
    <name evidence="1" type="ORF">N657DRAFT_672364</name>
</gene>
<protein>
    <submittedName>
        <fullName evidence="1">Uncharacterized protein</fullName>
    </submittedName>
</protein>
<proteinExistence type="predicted"/>
<dbReference type="AlphaFoldDB" id="A0AAN6TZ11"/>
<evidence type="ECO:0000313" key="1">
    <source>
        <dbReference type="EMBL" id="KAK4123388.1"/>
    </source>
</evidence>
<evidence type="ECO:0000313" key="2">
    <source>
        <dbReference type="Proteomes" id="UP001302602"/>
    </source>
</evidence>
<sequence>MQINLPTRPAPACHAQSEQGDRILEAIERLEQRMKASEANAMARLINSHVWLMDEPIEPLCSVLTGELIPDFPRSVKEIEDLDMEQVDAILDHLQVYNDGDLEDGKKKIQACCGVISECGHREDFGNDWNNYGGGVEEDGGEPLGWDQPWEPRGWFYGENDKKYYEWDKGEGTEWNNGEETEWNKVEGAGWRYGDGIEESPGAVGW</sequence>
<reference evidence="1" key="2">
    <citation type="submission" date="2023-05" db="EMBL/GenBank/DDBJ databases">
        <authorList>
            <consortium name="Lawrence Berkeley National Laboratory"/>
            <person name="Steindorff A."/>
            <person name="Hensen N."/>
            <person name="Bonometti L."/>
            <person name="Westerberg I."/>
            <person name="Brannstrom I.O."/>
            <person name="Guillou S."/>
            <person name="Cros-Aarteil S."/>
            <person name="Calhoun S."/>
            <person name="Haridas S."/>
            <person name="Kuo A."/>
            <person name="Mondo S."/>
            <person name="Pangilinan J."/>
            <person name="Riley R."/>
            <person name="Labutti K."/>
            <person name="Andreopoulos B."/>
            <person name="Lipzen A."/>
            <person name="Chen C."/>
            <person name="Yanf M."/>
            <person name="Daum C."/>
            <person name="Ng V."/>
            <person name="Clum A."/>
            <person name="Ohm R."/>
            <person name="Martin F."/>
            <person name="Silar P."/>
            <person name="Natvig D."/>
            <person name="Lalanne C."/>
            <person name="Gautier V."/>
            <person name="Ament-Velasquez S.L."/>
            <person name="Kruys A."/>
            <person name="Hutchinson M.I."/>
            <person name="Powell A.J."/>
            <person name="Barry K."/>
            <person name="Miller A.N."/>
            <person name="Grigoriev I.V."/>
            <person name="Debuchy R."/>
            <person name="Gladieux P."/>
            <person name="Thoren M.H."/>
            <person name="Johannesson H."/>
        </authorList>
    </citation>
    <scope>NUCLEOTIDE SEQUENCE</scope>
    <source>
        <strain evidence="1">CBS 731.68</strain>
    </source>
</reference>
<dbReference type="EMBL" id="MU853229">
    <property type="protein sequence ID" value="KAK4123388.1"/>
    <property type="molecule type" value="Genomic_DNA"/>
</dbReference>